<dbReference type="GO" id="GO:0016787">
    <property type="term" value="F:hydrolase activity"/>
    <property type="evidence" value="ECO:0007669"/>
    <property type="project" value="UniProtKB-KW"/>
</dbReference>
<dbReference type="PANTHER" id="PTHR43689:SF14">
    <property type="entry name" value="LYSOPHOSPHOLIPASE BODYGUARD 4-RELATED"/>
    <property type="match status" value="1"/>
</dbReference>
<organism evidence="2 3">
    <name type="scientific">Corchorus capsularis</name>
    <name type="common">Jute</name>
    <dbReference type="NCBI Taxonomy" id="210143"/>
    <lineage>
        <taxon>Eukaryota</taxon>
        <taxon>Viridiplantae</taxon>
        <taxon>Streptophyta</taxon>
        <taxon>Embryophyta</taxon>
        <taxon>Tracheophyta</taxon>
        <taxon>Spermatophyta</taxon>
        <taxon>Magnoliopsida</taxon>
        <taxon>eudicotyledons</taxon>
        <taxon>Gunneridae</taxon>
        <taxon>Pentapetalae</taxon>
        <taxon>rosids</taxon>
        <taxon>malvids</taxon>
        <taxon>Malvales</taxon>
        <taxon>Malvaceae</taxon>
        <taxon>Grewioideae</taxon>
        <taxon>Apeibeae</taxon>
        <taxon>Corchorus</taxon>
    </lineage>
</organism>
<evidence type="ECO:0000313" key="3">
    <source>
        <dbReference type="Proteomes" id="UP000188268"/>
    </source>
</evidence>
<keyword evidence="3" id="KW-1185">Reference proteome</keyword>
<proteinExistence type="predicted"/>
<dbReference type="SUPFAM" id="SSF53474">
    <property type="entry name" value="alpha/beta-Hydrolases"/>
    <property type="match status" value="1"/>
</dbReference>
<evidence type="ECO:0000313" key="2">
    <source>
        <dbReference type="EMBL" id="OMP01028.1"/>
    </source>
</evidence>
<dbReference type="Gramene" id="OMP01028">
    <property type="protein sequence ID" value="OMP01028"/>
    <property type="gene ID" value="CCACVL1_03192"/>
</dbReference>
<sequence>MSTTTTFLRNLTRKCSNDLLSASNFIVFSYLDCLDSMFCPIFKYLDEYFEGKASPCYCSNKAQLEENGVGTKESELSETLYRRKNVFRDMVNNLGFLKQFGNEETGSADSGSLLGNRWSECGCDSCVSWMKNGDQKLHVVVREPSPKAATKDSEVKKPVENVIFLHGIFSSSLFWTQTVFPNLSESMRNNYRLFAFDLLGFGKSPKPRGILYTLRDHVESIEKSLISPFQLNSFHIVAYSMGSIIALALAAKHSKSLKSITLIAPPYFPSKDDGASLAALNCLAPKTIWPPKAFLTAFMSWYEHLSRCLCYIICRHHRAWEVILKLLTRRRKLPFMLTDMVQHTHHSFWHNMHNVVCGGANFTDENIRTLIKSGAKINIIIAKRDKVVPSVSGKIIMEKFPNLKVDFANAGHRSVVLKREKEIARKLEQIWQNGRPNPYYMPEN</sequence>
<dbReference type="STRING" id="210143.A0A1R3K203"/>
<dbReference type="Gene3D" id="3.40.50.1820">
    <property type="entry name" value="alpha/beta hydrolase"/>
    <property type="match status" value="1"/>
</dbReference>
<evidence type="ECO:0000259" key="1">
    <source>
        <dbReference type="Pfam" id="PF00561"/>
    </source>
</evidence>
<comment type="caution">
    <text evidence="2">The sequence shown here is derived from an EMBL/GenBank/DDBJ whole genome shotgun (WGS) entry which is preliminary data.</text>
</comment>
<keyword evidence="2" id="KW-0378">Hydrolase</keyword>
<dbReference type="PANTHER" id="PTHR43689">
    <property type="entry name" value="HYDROLASE"/>
    <property type="match status" value="1"/>
</dbReference>
<dbReference type="Pfam" id="PF00561">
    <property type="entry name" value="Abhydrolase_1"/>
    <property type="match status" value="1"/>
</dbReference>
<protein>
    <submittedName>
        <fullName evidence="2">Alpha/beta hydrolase-1</fullName>
    </submittedName>
</protein>
<name>A0A1R3K203_COCAP</name>
<reference evidence="2 3" key="1">
    <citation type="submission" date="2013-09" db="EMBL/GenBank/DDBJ databases">
        <title>Corchorus capsularis genome sequencing.</title>
        <authorList>
            <person name="Alam M."/>
            <person name="Haque M.S."/>
            <person name="Islam M.S."/>
            <person name="Emdad E.M."/>
            <person name="Islam M.M."/>
            <person name="Ahmed B."/>
            <person name="Halim A."/>
            <person name="Hossen Q.M.M."/>
            <person name="Hossain M.Z."/>
            <person name="Ahmed R."/>
            <person name="Khan M.M."/>
            <person name="Islam R."/>
            <person name="Rashid M.M."/>
            <person name="Khan S.A."/>
            <person name="Rahman M.S."/>
            <person name="Alam M."/>
        </authorList>
    </citation>
    <scope>NUCLEOTIDE SEQUENCE [LARGE SCALE GENOMIC DNA]</scope>
    <source>
        <strain evidence="3">cv. CVL-1</strain>
        <tissue evidence="2">Whole seedling</tissue>
    </source>
</reference>
<dbReference type="PRINTS" id="PR00111">
    <property type="entry name" value="ABHYDROLASE"/>
</dbReference>
<dbReference type="EMBL" id="AWWV01006537">
    <property type="protein sequence ID" value="OMP01028.1"/>
    <property type="molecule type" value="Genomic_DNA"/>
</dbReference>
<dbReference type="AlphaFoldDB" id="A0A1R3K203"/>
<dbReference type="InterPro" id="IPR000073">
    <property type="entry name" value="AB_hydrolase_1"/>
</dbReference>
<gene>
    <name evidence="2" type="ORF">CCACVL1_03192</name>
</gene>
<feature type="domain" description="AB hydrolase-1" evidence="1">
    <location>
        <begin position="162"/>
        <end position="412"/>
    </location>
</feature>
<accession>A0A1R3K203</accession>
<dbReference type="InterPro" id="IPR029058">
    <property type="entry name" value="AB_hydrolase_fold"/>
</dbReference>
<dbReference type="OrthoDB" id="284184at2759"/>
<dbReference type="OMA" id="NTINPCH"/>
<dbReference type="Proteomes" id="UP000188268">
    <property type="component" value="Unassembled WGS sequence"/>
</dbReference>